<accession>A0AA41YCP3</accession>
<dbReference type="Proteomes" id="UP001163821">
    <property type="component" value="Unassembled WGS sequence"/>
</dbReference>
<gene>
    <name evidence="3" type="ORF">N2K84_15430</name>
</gene>
<dbReference type="AlphaFoldDB" id="A0AA41YCP3"/>
<keyword evidence="1" id="KW-1133">Transmembrane helix</keyword>
<proteinExistence type="predicted"/>
<evidence type="ECO:0000256" key="1">
    <source>
        <dbReference type="SAM" id="Phobius"/>
    </source>
</evidence>
<protein>
    <submittedName>
        <fullName evidence="3">HDIG domain-containing protein</fullName>
    </submittedName>
</protein>
<dbReference type="NCBIfam" id="TIGR00277">
    <property type="entry name" value="HDIG"/>
    <property type="match status" value="1"/>
</dbReference>
<dbReference type="Pfam" id="PF07697">
    <property type="entry name" value="7TMR-HDED"/>
    <property type="match status" value="1"/>
</dbReference>
<feature type="transmembrane region" description="Helical" evidence="1">
    <location>
        <begin position="302"/>
        <end position="319"/>
    </location>
</feature>
<dbReference type="InterPro" id="IPR003607">
    <property type="entry name" value="HD/PDEase_dom"/>
</dbReference>
<feature type="transmembrane region" description="Helical" evidence="1">
    <location>
        <begin position="394"/>
        <end position="414"/>
    </location>
</feature>
<dbReference type="InterPro" id="IPR011624">
    <property type="entry name" value="Metal-dep_PHydrolase_7TM_extra"/>
</dbReference>
<dbReference type="SUPFAM" id="SSF109604">
    <property type="entry name" value="HD-domain/PDEase-like"/>
    <property type="match status" value="1"/>
</dbReference>
<name>A0AA41YCP3_9BACT</name>
<dbReference type="Pfam" id="PF07698">
    <property type="entry name" value="7TM-7TMR_HD"/>
    <property type="match status" value="1"/>
</dbReference>
<feature type="transmembrane region" description="Helical" evidence="1">
    <location>
        <begin position="12"/>
        <end position="32"/>
    </location>
</feature>
<keyword evidence="1" id="KW-0812">Transmembrane</keyword>
<dbReference type="PANTHER" id="PTHR36442:SF1">
    <property type="entry name" value="CYCLIC-DI-AMP PHOSPHODIESTERASE PGPH"/>
    <property type="match status" value="1"/>
</dbReference>
<dbReference type="PANTHER" id="PTHR36442">
    <property type="entry name" value="CYCLIC-DI-AMP PHOSPHODIESTERASE PGPH"/>
    <property type="match status" value="1"/>
</dbReference>
<feature type="transmembrane region" description="Helical" evidence="1">
    <location>
        <begin position="325"/>
        <end position="343"/>
    </location>
</feature>
<dbReference type="InterPro" id="IPR052722">
    <property type="entry name" value="PgpH_phosphodiesterase"/>
</dbReference>
<dbReference type="RefSeq" id="WP_282592726.1">
    <property type="nucleotide sequence ID" value="NZ_JAPAAF010000029.1"/>
</dbReference>
<dbReference type="EMBL" id="JAPAAF010000029">
    <property type="protein sequence ID" value="MCW0484133.1"/>
    <property type="molecule type" value="Genomic_DNA"/>
</dbReference>
<keyword evidence="1" id="KW-0472">Membrane</keyword>
<feature type="transmembrane region" description="Helical" evidence="1">
    <location>
        <begin position="429"/>
        <end position="447"/>
    </location>
</feature>
<feature type="transmembrane region" description="Helical" evidence="1">
    <location>
        <begin position="267"/>
        <end position="290"/>
    </location>
</feature>
<feature type="transmembrane region" description="Helical" evidence="1">
    <location>
        <begin position="348"/>
        <end position="364"/>
    </location>
</feature>
<dbReference type="InterPro" id="IPR006674">
    <property type="entry name" value="HD_domain"/>
</dbReference>
<keyword evidence="4" id="KW-1185">Reference proteome</keyword>
<dbReference type="SMART" id="SM00471">
    <property type="entry name" value="HDc"/>
    <property type="match status" value="1"/>
</dbReference>
<dbReference type="Gene3D" id="1.10.3210.10">
    <property type="entry name" value="Hypothetical protein af1432"/>
    <property type="match status" value="1"/>
</dbReference>
<dbReference type="InterPro" id="IPR011621">
    <property type="entry name" value="Metal-dep_PHydrolase_7TM_intra"/>
</dbReference>
<comment type="caution">
    <text evidence="3">The sequence shown here is derived from an EMBL/GenBank/DDBJ whole genome shotgun (WGS) entry which is preliminary data.</text>
</comment>
<evidence type="ECO:0000259" key="2">
    <source>
        <dbReference type="PROSITE" id="PS51831"/>
    </source>
</evidence>
<sequence length="689" mass="79174">MKKLLTRLAQYYHFFYIAFAFSAAIFLLYLIIPGESRFRYEFQKNAPWRHETLIAPYNFAIYKPDEVIKSEQDSVKKQFIPYYTKDTLVSLLQSRNFELELQGISGELPALKPETIQQLTSHLTKIYQAGVIAQSPEAHPVLKDKSELFEVSDKMARKIPVSSVYSMKTAFQSLSDSARTLLKDQYENLNQSTNLADYIQANLNYNEEFNALELEKLINSVSLTQGMVQAGERIIFKGDIVTPDKFLILESLKKSYSIKQGYNMDRYLLILGKLILIIACLLILILYLAYFRPEIFREKRHLSFILLLIILMVFSTRFVSQHDFINIYVVPLAILPILLRIFFDSRTAIYALLVTSLLIGYFAPNNYEFIFMNIIAGIIAVFSLDKLHRRSHLVFTALWVLISYSVVYLALSMIQEGNMEAIRWEELEWFAANAVLVLLAYPLIYIFEKMFGFVSDVTLIELSNTNQPLLRKLAEEAPGTFQHSLQIANLAEAVIHRIGGNPFLAYAGALYHDIGKTNQPAYFIENQSAGMNPHSELDYKDSARVIIDHVTYGVRLARKHKLPEVLIDFISSHHGTTQAKYFYTLYKNENPDMAIDPKEFSYPGPRPKSKETSVVMLIDGIEAATRALKEKTPDNLKTVIENMVQQKVDDGQLDNADLTLRDIRIVKETLTEKLMNIYHIRIEYPKENT</sequence>
<dbReference type="Pfam" id="PF01966">
    <property type="entry name" value="HD"/>
    <property type="match status" value="1"/>
</dbReference>
<dbReference type="CDD" id="cd00077">
    <property type="entry name" value="HDc"/>
    <property type="match status" value="1"/>
</dbReference>
<organism evidence="3 4">
    <name type="scientific">Gaoshiqia sediminis</name>
    <dbReference type="NCBI Taxonomy" id="2986998"/>
    <lineage>
        <taxon>Bacteria</taxon>
        <taxon>Pseudomonadati</taxon>
        <taxon>Bacteroidota</taxon>
        <taxon>Bacteroidia</taxon>
        <taxon>Marinilabiliales</taxon>
        <taxon>Prolixibacteraceae</taxon>
        <taxon>Gaoshiqia</taxon>
    </lineage>
</organism>
<reference evidence="3" key="1">
    <citation type="submission" date="2022-10" db="EMBL/GenBank/DDBJ databases">
        <title>Gaoshiqiia sediminis gen. nov., sp. nov., isolated from coastal sediment.</title>
        <authorList>
            <person name="Yu W.X."/>
            <person name="Mu D.S."/>
            <person name="Du J.Z."/>
            <person name="Liang Y.Q."/>
        </authorList>
    </citation>
    <scope>NUCLEOTIDE SEQUENCE</scope>
    <source>
        <strain evidence="3">A06</strain>
    </source>
</reference>
<dbReference type="PROSITE" id="PS51831">
    <property type="entry name" value="HD"/>
    <property type="match status" value="1"/>
</dbReference>
<dbReference type="InterPro" id="IPR006675">
    <property type="entry name" value="HDIG_dom"/>
</dbReference>
<evidence type="ECO:0000313" key="3">
    <source>
        <dbReference type="EMBL" id="MCW0484133.1"/>
    </source>
</evidence>
<feature type="domain" description="HD" evidence="2">
    <location>
        <begin position="480"/>
        <end position="624"/>
    </location>
</feature>
<evidence type="ECO:0000313" key="4">
    <source>
        <dbReference type="Proteomes" id="UP001163821"/>
    </source>
</evidence>